<dbReference type="GO" id="GO:0008083">
    <property type="term" value="F:growth factor activity"/>
    <property type="evidence" value="ECO:0007669"/>
    <property type="project" value="InterPro"/>
</dbReference>
<dbReference type="Gene3D" id="1.20.5.730">
    <property type="entry name" value="Single helix bin"/>
    <property type="match status" value="1"/>
</dbReference>
<dbReference type="Pfam" id="PF03528">
    <property type="entry name" value="Rabaptin"/>
    <property type="match status" value="1"/>
</dbReference>
<dbReference type="Pfam" id="PF01363">
    <property type="entry name" value="FYVE"/>
    <property type="match status" value="1"/>
</dbReference>
<dbReference type="AlphaFoldDB" id="N6TCE4"/>
<evidence type="ECO:0000256" key="6">
    <source>
        <dbReference type="ARBA" id="ARBA00022553"/>
    </source>
</evidence>
<comment type="subcellular location">
    <subcellularLocation>
        <location evidence="2">Cytoplasm</location>
    </subcellularLocation>
    <subcellularLocation>
        <location evidence="1">Early endosome</location>
    </subcellularLocation>
</comment>
<accession>N6TCE4</accession>
<evidence type="ECO:0000313" key="14">
    <source>
        <dbReference type="EMBL" id="ENN77974.1"/>
    </source>
</evidence>
<keyword evidence="13" id="KW-0175">Coiled coil</keyword>
<dbReference type="PANTHER" id="PTHR31179:SF7">
    <property type="entry name" value="FYVE-TYPE DOMAIN-CONTAINING PROTEIN"/>
    <property type="match status" value="1"/>
</dbReference>
<dbReference type="InterPro" id="IPR000306">
    <property type="entry name" value="Znf_FYVE"/>
</dbReference>
<dbReference type="InterPro" id="IPR003914">
    <property type="entry name" value="Rabaptin"/>
</dbReference>
<keyword evidence="5" id="KW-0963">Cytoplasm</keyword>
<name>N6TCE4_DENPD</name>
<dbReference type="GO" id="GO:0008270">
    <property type="term" value="F:zinc ion binding"/>
    <property type="evidence" value="ECO:0007669"/>
    <property type="project" value="UniProtKB-KW"/>
</dbReference>
<dbReference type="GO" id="GO:0006897">
    <property type="term" value="P:endocytosis"/>
    <property type="evidence" value="ECO:0007669"/>
    <property type="project" value="UniProtKB-KW"/>
</dbReference>
<reference evidence="14" key="1">
    <citation type="journal article" date="2013" name="Genome Biol.">
        <title>Draft genome of the mountain pine beetle, Dendroctonus ponderosae Hopkins, a major forest pest.</title>
        <authorList>
            <person name="Keeling C.I."/>
            <person name="Yuen M.M."/>
            <person name="Liao N.Y."/>
            <person name="Docking T.R."/>
            <person name="Chan S.K."/>
            <person name="Taylor G.A."/>
            <person name="Palmquist D.L."/>
            <person name="Jackman S.D."/>
            <person name="Nguyen A."/>
            <person name="Li M."/>
            <person name="Henderson H."/>
            <person name="Janes J.K."/>
            <person name="Zhao Y."/>
            <person name="Pandoh P."/>
            <person name="Moore R."/>
            <person name="Sperling F.A."/>
            <person name="Huber D.P."/>
            <person name="Birol I."/>
            <person name="Jones S.J."/>
            <person name="Bohlmann J."/>
        </authorList>
    </citation>
    <scope>NUCLEOTIDE SEQUENCE</scope>
</reference>
<keyword evidence="6" id="KW-0597">Phosphoprotein</keyword>
<dbReference type="SMART" id="SM00064">
    <property type="entry name" value="FYVE"/>
    <property type="match status" value="1"/>
</dbReference>
<keyword evidence="8" id="KW-0479">Metal-binding</keyword>
<dbReference type="Pfam" id="PF09311">
    <property type="entry name" value="Rab5-bind"/>
    <property type="match status" value="1"/>
</dbReference>
<keyword evidence="4" id="KW-0813">Transport</keyword>
<dbReference type="GO" id="GO:0005096">
    <property type="term" value="F:GTPase activator activity"/>
    <property type="evidence" value="ECO:0007669"/>
    <property type="project" value="InterPro"/>
</dbReference>
<evidence type="ECO:0000256" key="9">
    <source>
        <dbReference type="ARBA" id="ARBA00022753"/>
    </source>
</evidence>
<comment type="similarity">
    <text evidence="3">Belongs to the rabaptin family.</text>
</comment>
<dbReference type="GO" id="GO:0005769">
    <property type="term" value="C:early endosome"/>
    <property type="evidence" value="ECO:0007669"/>
    <property type="project" value="UniProtKB-SubCell"/>
</dbReference>
<keyword evidence="12" id="KW-0653">Protein transport</keyword>
<dbReference type="EMBL" id="KB740928">
    <property type="protein sequence ID" value="ENN77974.1"/>
    <property type="molecule type" value="Genomic_DNA"/>
</dbReference>
<evidence type="ECO:0000256" key="12">
    <source>
        <dbReference type="ARBA" id="ARBA00022927"/>
    </source>
</evidence>
<evidence type="ECO:0000256" key="5">
    <source>
        <dbReference type="ARBA" id="ARBA00022490"/>
    </source>
</evidence>
<protein>
    <submittedName>
        <fullName evidence="14">Uncharacterized protein</fullName>
    </submittedName>
</protein>
<evidence type="ECO:0000256" key="1">
    <source>
        <dbReference type="ARBA" id="ARBA00004412"/>
    </source>
</evidence>
<dbReference type="InterPro" id="IPR013083">
    <property type="entry name" value="Znf_RING/FYVE/PHD"/>
</dbReference>
<dbReference type="PROSITE" id="PS50178">
    <property type="entry name" value="ZF_FYVE"/>
    <property type="match status" value="1"/>
</dbReference>
<dbReference type="SUPFAM" id="SSF57903">
    <property type="entry name" value="FYVE/PHD zinc finger"/>
    <property type="match status" value="1"/>
</dbReference>
<dbReference type="OMA" id="EMMHSIV"/>
<feature type="non-terminal residue" evidence="14">
    <location>
        <position position="1"/>
    </location>
</feature>
<dbReference type="InterPro" id="IPR018514">
    <property type="entry name" value="Rabaptin_CC"/>
</dbReference>
<dbReference type="SUPFAM" id="SSF103652">
    <property type="entry name" value="G protein-binding domain"/>
    <property type="match status" value="1"/>
</dbReference>
<dbReference type="InterPro" id="IPR017455">
    <property type="entry name" value="Znf_FYVE-rel"/>
</dbReference>
<dbReference type="Gene3D" id="3.30.40.10">
    <property type="entry name" value="Zinc/RING finger domain, C3HC4 (zinc finger)"/>
    <property type="match status" value="1"/>
</dbReference>
<evidence type="ECO:0000256" key="7">
    <source>
        <dbReference type="ARBA" id="ARBA00022583"/>
    </source>
</evidence>
<dbReference type="OrthoDB" id="79940at2759"/>
<keyword evidence="10" id="KW-0863">Zinc-finger</keyword>
<evidence type="ECO:0000256" key="11">
    <source>
        <dbReference type="ARBA" id="ARBA00022833"/>
    </source>
</evidence>
<proteinExistence type="inferred from homology"/>
<dbReference type="GO" id="GO:0015031">
    <property type="term" value="P:protein transport"/>
    <property type="evidence" value="ECO:0007669"/>
    <property type="project" value="UniProtKB-KW"/>
</dbReference>
<sequence>MDQSQEVDKANADPQLQMQTLEMANKKMTEEFNAQRAKMKDLFLQKEAELSRKHEENNLLMDQLKKLKNELDDVKSQLVVDSMRESDFEDEKRKAEEEIASLQRLIHETVEESSSNRSLYDHDLQKLQAYIQYLQKENEQLKHQNNQYQQQSTSQEHSLAPSVMINALTKGIAKKLDAFGGSQDEKSEKTLEDIEVLRSLVDPLEEQIRALKEKLRATDEQLQKCRECRHLVNESIKPTPNQTPEKTNLQISASTNTSFEMPKSDILPCDMCSNYEAQLVKEQQHVNELKSQVLVAEKAADRHKEDLLKEIGFRKEMEEKWNEKREEHKQQVAELTRTTDCTQQDLIELRQYFNQVSKEMSAELMKLTKDREQIYHDLDKYVLSDCKQKTKIWLESTPSIPNSCKANLSIYPIQWRRELHELVLKNQQELIITKVGKEAAEDNVKSLQSKIDLLNSQIAHYKHEKKAVAESADIEIKYLREQIEILEKEKKQYLAKNVNIKEREEQIKQLSDNIVKLQNQNHELKTRLHSQQEDLENAEAVQRDLVKLSQNLQIQFEKIREADHQVRWQHEEDIEECSNCHIPFSNSKRKQHCRHCGQIFCPNCVARVVQSGPNMRPSHVCDVCYTLLVKTSAPYFSKELPTT</sequence>
<keyword evidence="11" id="KW-0862">Zinc</keyword>
<keyword evidence="9" id="KW-0967">Endosome</keyword>
<evidence type="ECO:0000256" key="3">
    <source>
        <dbReference type="ARBA" id="ARBA00006603"/>
    </source>
</evidence>
<dbReference type="CDD" id="cd15739">
    <property type="entry name" value="FYVE_RABE_unchar"/>
    <property type="match status" value="1"/>
</dbReference>
<evidence type="ECO:0000256" key="2">
    <source>
        <dbReference type="ARBA" id="ARBA00004496"/>
    </source>
</evidence>
<evidence type="ECO:0000256" key="13">
    <source>
        <dbReference type="ARBA" id="ARBA00023054"/>
    </source>
</evidence>
<dbReference type="InterPro" id="IPR015390">
    <property type="entry name" value="Rabaptin_Rab5-bd_dom"/>
</dbReference>
<dbReference type="PANTHER" id="PTHR31179">
    <property type="entry name" value="RAB GTPASE-BINDING EFFECTOR PROTEIN"/>
    <property type="match status" value="1"/>
</dbReference>
<organism evidence="14">
    <name type="scientific">Dendroctonus ponderosae</name>
    <name type="common">Mountain pine beetle</name>
    <dbReference type="NCBI Taxonomy" id="77166"/>
    <lineage>
        <taxon>Eukaryota</taxon>
        <taxon>Metazoa</taxon>
        <taxon>Ecdysozoa</taxon>
        <taxon>Arthropoda</taxon>
        <taxon>Hexapoda</taxon>
        <taxon>Insecta</taxon>
        <taxon>Pterygota</taxon>
        <taxon>Neoptera</taxon>
        <taxon>Endopterygota</taxon>
        <taxon>Coleoptera</taxon>
        <taxon>Polyphaga</taxon>
        <taxon>Cucujiformia</taxon>
        <taxon>Curculionidae</taxon>
        <taxon>Scolytinae</taxon>
        <taxon>Dendroctonus</taxon>
    </lineage>
</organism>
<evidence type="ECO:0000256" key="8">
    <source>
        <dbReference type="ARBA" id="ARBA00022723"/>
    </source>
</evidence>
<dbReference type="InterPro" id="IPR011011">
    <property type="entry name" value="Znf_FYVE_PHD"/>
</dbReference>
<keyword evidence="7" id="KW-0254">Endocytosis</keyword>
<gene>
    <name evidence="14" type="ORF">YQE_05650</name>
</gene>
<evidence type="ECO:0000256" key="4">
    <source>
        <dbReference type="ARBA" id="ARBA00022448"/>
    </source>
</evidence>
<evidence type="ECO:0000256" key="10">
    <source>
        <dbReference type="ARBA" id="ARBA00022771"/>
    </source>
</evidence>